<proteinExistence type="predicted"/>
<sequence length="138" mass="15240">MEFFFNHPFLSLAWIACFVAIIFTFIQDKLSGVNVIGNNMVGVLVNSQKGIIVDLRSLNDFKSGHITGSVHLLPSDIKTQNTGKIDNYKDKPVILVNQDGLNLLESGKALTKMGFTSVYILKDGIAGWLTDNLVLVRK</sequence>
<evidence type="ECO:0000313" key="3">
    <source>
        <dbReference type="EMBL" id="RIY31187.1"/>
    </source>
</evidence>
<dbReference type="InterPro" id="IPR050229">
    <property type="entry name" value="GlpE_sulfurtransferase"/>
</dbReference>
<dbReference type="Pfam" id="PF00581">
    <property type="entry name" value="Rhodanese"/>
    <property type="match status" value="1"/>
</dbReference>
<accession>A0A3A1Y4V1</accession>
<dbReference type="PANTHER" id="PTHR43031:SF18">
    <property type="entry name" value="RHODANESE-RELATED SULFURTRANSFERASES"/>
    <property type="match status" value="1"/>
</dbReference>
<feature type="domain" description="Rhodanese" evidence="2">
    <location>
        <begin position="46"/>
        <end position="137"/>
    </location>
</feature>
<keyword evidence="4" id="KW-1185">Reference proteome</keyword>
<dbReference type="SMART" id="SM00450">
    <property type="entry name" value="RHOD"/>
    <property type="match status" value="1"/>
</dbReference>
<dbReference type="Gene3D" id="3.40.250.10">
    <property type="entry name" value="Rhodanese-like domain"/>
    <property type="match status" value="1"/>
</dbReference>
<evidence type="ECO:0000256" key="1">
    <source>
        <dbReference type="SAM" id="Phobius"/>
    </source>
</evidence>
<dbReference type="AlphaFoldDB" id="A0A3A1Y4V1"/>
<protein>
    <recommendedName>
        <fullName evidence="2">Rhodanese domain-containing protein</fullName>
    </recommendedName>
</protein>
<dbReference type="PROSITE" id="PS50206">
    <property type="entry name" value="RHODANESE_3"/>
    <property type="match status" value="1"/>
</dbReference>
<dbReference type="CDD" id="cd00158">
    <property type="entry name" value="RHOD"/>
    <property type="match status" value="1"/>
</dbReference>
<comment type="caution">
    <text evidence="3">The sequence shown here is derived from an EMBL/GenBank/DDBJ whole genome shotgun (WGS) entry which is preliminary data.</text>
</comment>
<organism evidence="3 4">
    <name type="scientific">Psittacicella melopsittaci</name>
    <dbReference type="NCBI Taxonomy" id="2028576"/>
    <lineage>
        <taxon>Bacteria</taxon>
        <taxon>Pseudomonadati</taxon>
        <taxon>Pseudomonadota</taxon>
        <taxon>Gammaproteobacteria</taxon>
        <taxon>Pasteurellales</taxon>
        <taxon>Psittacicellaceae</taxon>
        <taxon>Psittacicella</taxon>
    </lineage>
</organism>
<reference evidence="3 4" key="1">
    <citation type="submission" date="2017-08" db="EMBL/GenBank/DDBJ databases">
        <title>Reclassification of Bisgaard taxon 37 and 44.</title>
        <authorList>
            <person name="Christensen H."/>
        </authorList>
    </citation>
    <scope>NUCLEOTIDE SEQUENCE [LARGE SCALE GENOMIC DNA]</scope>
    <source>
        <strain evidence="3 4">B96_4</strain>
    </source>
</reference>
<dbReference type="RefSeq" id="WP_119497982.1">
    <property type="nucleotide sequence ID" value="NZ_NRJH01000093.1"/>
</dbReference>
<keyword evidence="1" id="KW-0472">Membrane</keyword>
<dbReference type="PANTHER" id="PTHR43031">
    <property type="entry name" value="FAD-DEPENDENT OXIDOREDUCTASE"/>
    <property type="match status" value="1"/>
</dbReference>
<name>A0A3A1Y4V1_9GAMM</name>
<dbReference type="OrthoDB" id="9808735at2"/>
<evidence type="ECO:0000313" key="4">
    <source>
        <dbReference type="Proteomes" id="UP000266258"/>
    </source>
</evidence>
<keyword evidence="1" id="KW-1133">Transmembrane helix</keyword>
<dbReference type="InterPro" id="IPR036873">
    <property type="entry name" value="Rhodanese-like_dom_sf"/>
</dbReference>
<dbReference type="Proteomes" id="UP000266258">
    <property type="component" value="Unassembled WGS sequence"/>
</dbReference>
<gene>
    <name evidence="3" type="ORF">CJP74_07890</name>
</gene>
<dbReference type="SUPFAM" id="SSF52821">
    <property type="entry name" value="Rhodanese/Cell cycle control phosphatase"/>
    <property type="match status" value="1"/>
</dbReference>
<feature type="transmembrane region" description="Helical" evidence="1">
    <location>
        <begin position="6"/>
        <end position="26"/>
    </location>
</feature>
<dbReference type="InterPro" id="IPR001763">
    <property type="entry name" value="Rhodanese-like_dom"/>
</dbReference>
<dbReference type="EMBL" id="NRJH01000093">
    <property type="protein sequence ID" value="RIY31187.1"/>
    <property type="molecule type" value="Genomic_DNA"/>
</dbReference>
<evidence type="ECO:0000259" key="2">
    <source>
        <dbReference type="PROSITE" id="PS50206"/>
    </source>
</evidence>
<keyword evidence="1" id="KW-0812">Transmembrane</keyword>